<proteinExistence type="predicted"/>
<dbReference type="eggNOG" id="KOG1650">
    <property type="taxonomic scope" value="Eukaryota"/>
</dbReference>
<evidence type="ECO:0000256" key="1">
    <source>
        <dbReference type="ARBA" id="ARBA00004141"/>
    </source>
</evidence>
<keyword evidence="6 8" id="KW-0472">Membrane</keyword>
<dbReference type="Proteomes" id="UP000054350">
    <property type="component" value="Unassembled WGS sequence"/>
</dbReference>
<feature type="transmembrane region" description="Helical" evidence="8">
    <location>
        <begin position="6"/>
        <end position="23"/>
    </location>
</feature>
<evidence type="ECO:0000256" key="5">
    <source>
        <dbReference type="ARBA" id="ARBA00023065"/>
    </source>
</evidence>
<keyword evidence="2" id="KW-0813">Transport</keyword>
<protein>
    <recommendedName>
        <fullName evidence="9">Cation/H+ exchanger transmembrane domain-containing protein</fullName>
    </recommendedName>
</protein>
<evidence type="ECO:0000256" key="8">
    <source>
        <dbReference type="SAM" id="Phobius"/>
    </source>
</evidence>
<evidence type="ECO:0000256" key="7">
    <source>
        <dbReference type="SAM" id="MobiDB-lite"/>
    </source>
</evidence>
<feature type="transmembrane region" description="Helical" evidence="8">
    <location>
        <begin position="35"/>
        <end position="53"/>
    </location>
</feature>
<comment type="subcellular location">
    <subcellularLocation>
        <location evidence="1">Membrane</location>
        <topology evidence="1">Multi-pass membrane protein</topology>
    </subcellularLocation>
</comment>
<evidence type="ECO:0000256" key="3">
    <source>
        <dbReference type="ARBA" id="ARBA00022692"/>
    </source>
</evidence>
<gene>
    <name evidence="10" type="ORF">AMAG_10712</name>
</gene>
<dbReference type="GO" id="GO:0015297">
    <property type="term" value="F:antiporter activity"/>
    <property type="evidence" value="ECO:0007669"/>
    <property type="project" value="InterPro"/>
</dbReference>
<keyword evidence="4 8" id="KW-1133">Transmembrane helix</keyword>
<dbReference type="EMBL" id="GG745346">
    <property type="protein sequence ID" value="KNE65046.1"/>
    <property type="molecule type" value="Genomic_DNA"/>
</dbReference>
<evidence type="ECO:0000256" key="6">
    <source>
        <dbReference type="ARBA" id="ARBA00023136"/>
    </source>
</evidence>
<evidence type="ECO:0000259" key="9">
    <source>
        <dbReference type="Pfam" id="PF00999"/>
    </source>
</evidence>
<feature type="domain" description="Cation/H+ exchanger transmembrane" evidence="9">
    <location>
        <begin position="2"/>
        <end position="137"/>
    </location>
</feature>
<dbReference type="VEuPathDB" id="FungiDB:AMAG_10712"/>
<dbReference type="InterPro" id="IPR038770">
    <property type="entry name" value="Na+/solute_symporter_sf"/>
</dbReference>
<dbReference type="GO" id="GO:1902600">
    <property type="term" value="P:proton transmembrane transport"/>
    <property type="evidence" value="ECO:0007669"/>
    <property type="project" value="InterPro"/>
</dbReference>
<feature type="region of interest" description="Disordered" evidence="7">
    <location>
        <begin position="566"/>
        <end position="585"/>
    </location>
</feature>
<dbReference type="PANTHER" id="PTHR32468:SF0">
    <property type="entry name" value="K(+)_H(+) ANTIPORTER 1"/>
    <property type="match status" value="1"/>
</dbReference>
<sequence length="585" mass="60041">MFTEVIGVHAIFGAFLVGVIIPHESGFAIALTEKVEDLVTIVLFPFSFALSGLKARLGLLPPGVCWSSFSSPRAPRFTGLNWRDSIGVGILMNTNGLVELIVLNVGLDAVVISPRIHAICVLMAILTMLITTPVVFWMKLGHDELAEHDRALAAALAHPTHALRLTEPTDRTSAVMRAKDCARALAKDAVINVFRTFGSLSRVPVVGTALEIAPRAEWGRAIAAAVAAVRAPLAVIVAHELINVGTAEVAVKTCAHVHAVAVVVDRHNAAAVGDEEVAIVQALVRVTVPAQLVLYFLGGADDRAAMALVAHMARPGAVRARHGRAHASGTQATAPGLGSGPNDSLAVLVPETADEEALPTTSPAGKLPLTWKISGSSSHSGGGGILSPARQLVRSLTRGTAASASPVVSPDEAALDTLVAAVPSANVVDLHSADPARAVVDHAASLTKTAGPDDVVVIGRQHAVVTMVAAAAADDEEIVPAAASGVTRRSLLALSGIFRGTVATPGEVDVAVDPDRAALGEVGARLVAAEGGVLVVVQAGAAELEGVRVAAVDAEAPLLMDRVEEHAAVPGSPRAGQEGRDVKGE</sequence>
<feature type="region of interest" description="Disordered" evidence="7">
    <location>
        <begin position="320"/>
        <end position="345"/>
    </location>
</feature>
<dbReference type="PANTHER" id="PTHR32468">
    <property type="entry name" value="CATION/H + ANTIPORTER"/>
    <property type="match status" value="1"/>
</dbReference>
<evidence type="ECO:0000256" key="4">
    <source>
        <dbReference type="ARBA" id="ARBA00022989"/>
    </source>
</evidence>
<dbReference type="AlphaFoldDB" id="A0A0L0SRB8"/>
<reference evidence="10 11" key="1">
    <citation type="submission" date="2009-11" db="EMBL/GenBank/DDBJ databases">
        <title>Annotation of Allomyces macrogynus ATCC 38327.</title>
        <authorList>
            <consortium name="The Broad Institute Genome Sequencing Platform"/>
            <person name="Russ C."/>
            <person name="Cuomo C."/>
            <person name="Burger G."/>
            <person name="Gray M.W."/>
            <person name="Holland P.W.H."/>
            <person name="King N."/>
            <person name="Lang F.B.F."/>
            <person name="Roger A.J."/>
            <person name="Ruiz-Trillo I."/>
            <person name="Young S.K."/>
            <person name="Zeng Q."/>
            <person name="Gargeya S."/>
            <person name="Fitzgerald M."/>
            <person name="Haas B."/>
            <person name="Abouelleil A."/>
            <person name="Alvarado L."/>
            <person name="Arachchi H.M."/>
            <person name="Berlin A."/>
            <person name="Chapman S.B."/>
            <person name="Gearin G."/>
            <person name="Goldberg J."/>
            <person name="Griggs A."/>
            <person name="Gujja S."/>
            <person name="Hansen M."/>
            <person name="Heiman D."/>
            <person name="Howarth C."/>
            <person name="Larimer J."/>
            <person name="Lui A."/>
            <person name="MacDonald P.J.P."/>
            <person name="McCowen C."/>
            <person name="Montmayeur A."/>
            <person name="Murphy C."/>
            <person name="Neiman D."/>
            <person name="Pearson M."/>
            <person name="Priest M."/>
            <person name="Roberts A."/>
            <person name="Saif S."/>
            <person name="Shea T."/>
            <person name="Sisk P."/>
            <person name="Stolte C."/>
            <person name="Sykes S."/>
            <person name="Wortman J."/>
            <person name="Nusbaum C."/>
            <person name="Birren B."/>
        </authorList>
    </citation>
    <scope>NUCLEOTIDE SEQUENCE [LARGE SCALE GENOMIC DNA]</scope>
    <source>
        <strain evidence="10 11">ATCC 38327</strain>
    </source>
</reference>
<dbReference type="GO" id="GO:0016020">
    <property type="term" value="C:membrane"/>
    <property type="evidence" value="ECO:0007669"/>
    <property type="project" value="UniProtKB-SubCell"/>
</dbReference>
<reference evidence="11" key="2">
    <citation type="submission" date="2009-11" db="EMBL/GenBank/DDBJ databases">
        <title>The Genome Sequence of Allomyces macrogynus strain ATCC 38327.</title>
        <authorList>
            <consortium name="The Broad Institute Genome Sequencing Platform"/>
            <person name="Russ C."/>
            <person name="Cuomo C."/>
            <person name="Shea T."/>
            <person name="Young S.K."/>
            <person name="Zeng Q."/>
            <person name="Koehrsen M."/>
            <person name="Haas B."/>
            <person name="Borodovsky M."/>
            <person name="Guigo R."/>
            <person name="Alvarado L."/>
            <person name="Berlin A."/>
            <person name="Borenstein D."/>
            <person name="Chen Z."/>
            <person name="Engels R."/>
            <person name="Freedman E."/>
            <person name="Gellesch M."/>
            <person name="Goldberg J."/>
            <person name="Griggs A."/>
            <person name="Gujja S."/>
            <person name="Heiman D."/>
            <person name="Hepburn T."/>
            <person name="Howarth C."/>
            <person name="Jen D."/>
            <person name="Larson L."/>
            <person name="Lewis B."/>
            <person name="Mehta T."/>
            <person name="Park D."/>
            <person name="Pearson M."/>
            <person name="Roberts A."/>
            <person name="Saif S."/>
            <person name="Shenoy N."/>
            <person name="Sisk P."/>
            <person name="Stolte C."/>
            <person name="Sykes S."/>
            <person name="Walk T."/>
            <person name="White J."/>
            <person name="Yandava C."/>
            <person name="Burger G."/>
            <person name="Gray M.W."/>
            <person name="Holland P.W.H."/>
            <person name="King N."/>
            <person name="Lang F.B.F."/>
            <person name="Roger A.J."/>
            <person name="Ruiz-Trillo I."/>
            <person name="Lander E."/>
            <person name="Nusbaum C."/>
        </authorList>
    </citation>
    <scope>NUCLEOTIDE SEQUENCE [LARGE SCALE GENOMIC DNA]</scope>
    <source>
        <strain evidence="11">ATCC 38327</strain>
    </source>
</reference>
<name>A0A0L0SRB8_ALLM3</name>
<keyword evidence="3 8" id="KW-0812">Transmembrane</keyword>
<dbReference type="OrthoDB" id="2687058at2759"/>
<evidence type="ECO:0000313" key="11">
    <source>
        <dbReference type="Proteomes" id="UP000054350"/>
    </source>
</evidence>
<dbReference type="InterPro" id="IPR050794">
    <property type="entry name" value="CPA2_transporter"/>
</dbReference>
<evidence type="ECO:0000256" key="2">
    <source>
        <dbReference type="ARBA" id="ARBA00022448"/>
    </source>
</evidence>
<evidence type="ECO:0000313" key="10">
    <source>
        <dbReference type="EMBL" id="KNE65046.1"/>
    </source>
</evidence>
<dbReference type="InterPro" id="IPR006153">
    <property type="entry name" value="Cation/H_exchanger_TM"/>
</dbReference>
<organism evidence="10 11">
    <name type="scientific">Allomyces macrogynus (strain ATCC 38327)</name>
    <name type="common">Allomyces javanicus var. macrogynus</name>
    <dbReference type="NCBI Taxonomy" id="578462"/>
    <lineage>
        <taxon>Eukaryota</taxon>
        <taxon>Fungi</taxon>
        <taxon>Fungi incertae sedis</taxon>
        <taxon>Blastocladiomycota</taxon>
        <taxon>Blastocladiomycetes</taxon>
        <taxon>Blastocladiales</taxon>
        <taxon>Blastocladiaceae</taxon>
        <taxon>Allomyces</taxon>
    </lineage>
</organism>
<accession>A0A0L0SRB8</accession>
<keyword evidence="11" id="KW-1185">Reference proteome</keyword>
<feature type="transmembrane region" description="Helical" evidence="8">
    <location>
        <begin position="86"/>
        <end position="107"/>
    </location>
</feature>
<feature type="transmembrane region" description="Helical" evidence="8">
    <location>
        <begin position="119"/>
        <end position="138"/>
    </location>
</feature>
<keyword evidence="5" id="KW-0406">Ion transport</keyword>
<dbReference type="Gene3D" id="1.20.1530.20">
    <property type="match status" value="1"/>
</dbReference>
<dbReference type="STRING" id="578462.A0A0L0SRB8"/>
<dbReference type="Pfam" id="PF00999">
    <property type="entry name" value="Na_H_Exchanger"/>
    <property type="match status" value="1"/>
</dbReference>